<dbReference type="PANTHER" id="PTHR34580:SF1">
    <property type="entry name" value="PROTEIN PAFC"/>
    <property type="match status" value="1"/>
</dbReference>
<dbReference type="PROSITE" id="PS52050">
    <property type="entry name" value="WYL"/>
    <property type="match status" value="1"/>
</dbReference>
<dbReference type="InterPro" id="IPR057727">
    <property type="entry name" value="WCX_dom"/>
</dbReference>
<dbReference type="Pfam" id="PF25583">
    <property type="entry name" value="WCX"/>
    <property type="match status" value="1"/>
</dbReference>
<name>A0A5E7SY04_PSEFL</name>
<gene>
    <name evidence="3" type="ORF">PS941_01714</name>
</gene>
<dbReference type="EMBL" id="CABVJC010000002">
    <property type="protein sequence ID" value="VVP91326.1"/>
    <property type="molecule type" value="Genomic_DNA"/>
</dbReference>
<accession>A0A5E7SY04</accession>
<evidence type="ECO:0000313" key="3">
    <source>
        <dbReference type="EMBL" id="VVP91326.1"/>
    </source>
</evidence>
<dbReference type="AlphaFoldDB" id="A0A5E7SY04"/>
<organism evidence="3 4">
    <name type="scientific">Pseudomonas fluorescens</name>
    <dbReference type="NCBI Taxonomy" id="294"/>
    <lineage>
        <taxon>Bacteria</taxon>
        <taxon>Pseudomonadati</taxon>
        <taxon>Pseudomonadota</taxon>
        <taxon>Gammaproteobacteria</taxon>
        <taxon>Pseudomonadales</taxon>
        <taxon>Pseudomonadaceae</taxon>
        <taxon>Pseudomonas</taxon>
    </lineage>
</organism>
<feature type="domain" description="WYL" evidence="1">
    <location>
        <begin position="169"/>
        <end position="234"/>
    </location>
</feature>
<protein>
    <submittedName>
        <fullName evidence="3">Uncharacterized protein</fullName>
    </submittedName>
</protein>
<proteinExistence type="predicted"/>
<evidence type="ECO:0000259" key="2">
    <source>
        <dbReference type="Pfam" id="PF25583"/>
    </source>
</evidence>
<dbReference type="Pfam" id="PF13280">
    <property type="entry name" value="WYL"/>
    <property type="match status" value="1"/>
</dbReference>
<reference evidence="3 4" key="1">
    <citation type="submission" date="2019-09" db="EMBL/GenBank/DDBJ databases">
        <authorList>
            <person name="Chandra G."/>
            <person name="Truman W A."/>
        </authorList>
    </citation>
    <scope>NUCLEOTIDE SEQUENCE [LARGE SCALE GENOMIC DNA]</scope>
    <source>
        <strain evidence="3">PS941</strain>
    </source>
</reference>
<dbReference type="Proteomes" id="UP000326452">
    <property type="component" value="Unassembled WGS sequence"/>
</dbReference>
<dbReference type="PANTHER" id="PTHR34580">
    <property type="match status" value="1"/>
</dbReference>
<feature type="domain" description="WCX" evidence="2">
    <location>
        <begin position="269"/>
        <end position="343"/>
    </location>
</feature>
<evidence type="ECO:0000259" key="1">
    <source>
        <dbReference type="Pfam" id="PF13280"/>
    </source>
</evidence>
<dbReference type="InterPro" id="IPR051534">
    <property type="entry name" value="CBASS_pafABC_assoc_protein"/>
</dbReference>
<dbReference type="InterPro" id="IPR026881">
    <property type="entry name" value="WYL_dom"/>
</dbReference>
<evidence type="ECO:0000313" key="4">
    <source>
        <dbReference type="Proteomes" id="UP000326452"/>
    </source>
</evidence>
<sequence length="361" mass="40820">MTLLDDQGRYPMSDPKDRLFRHLALLRLIPRAPKSISTTELLEKLKAEQFDIDLRSLQRDLVGRLSLDFPLQCDESQRPFRWSFSRDTPPFDFPALDTPTALAFVLAESHLGKLLPPSVHQLLAPHFDLAHRQIEGLAHNNLANWPKRVRALPNGKALLPAEVDPLIWAEVAAALLETRQLQIRYLSRSKGEHKALLIHPAGMVSRHSVSYLIGTVDGYSDQRQFALHRIEQAECLELPARETPQFEVDQYILSGGFNNPSPVQLHTLLAEVSPHVAWLLRETPIAPEQTLQPLPGSDWLSLRAQVPNDQETLWWVFGLGEHIRLLEPQSWIHRIKARLDSMAALYASPIPAKPSNACQEA</sequence>